<comment type="caution">
    <text evidence="2">The sequence shown here is derived from an EMBL/GenBank/DDBJ whole genome shotgun (WGS) entry which is preliminary data.</text>
</comment>
<feature type="compositionally biased region" description="Low complexity" evidence="1">
    <location>
        <begin position="12"/>
        <end position="21"/>
    </location>
</feature>
<proteinExistence type="predicted"/>
<dbReference type="EMBL" id="JAPZBU010000005">
    <property type="protein sequence ID" value="KAJ5403995.1"/>
    <property type="molecule type" value="Genomic_DNA"/>
</dbReference>
<sequence length="227" mass="25208">MDSLNPYWSSHSYGSQGDSTTTGTDISEALASLSLPSTLGDRGLMGMNYVQDREWTEDGKNYDATYGYYIGSMSATSGYISAENNASPWEESDKERQPPLTKLSDVYFLRWQDIASRKQLRNLKYFFRLHVINTQSKAIAAQAFGGEPVPRWPGRSFDLSTDEGLAILGTPNGAGVAWFLINHKPELGVRAPNKVTVFSTLAQDAYGQPEDWIHFLFYIAPVSNPST</sequence>
<name>A0A9W9W5U3_9EURO</name>
<dbReference type="OrthoDB" id="5337308at2759"/>
<protein>
    <submittedName>
        <fullName evidence="2">Uncharacterized protein</fullName>
    </submittedName>
</protein>
<gene>
    <name evidence="2" type="ORF">N7509_003866</name>
</gene>
<dbReference type="Proteomes" id="UP001147747">
    <property type="component" value="Unassembled WGS sequence"/>
</dbReference>
<organism evidence="2 3">
    <name type="scientific">Penicillium cosmopolitanum</name>
    <dbReference type="NCBI Taxonomy" id="1131564"/>
    <lineage>
        <taxon>Eukaryota</taxon>
        <taxon>Fungi</taxon>
        <taxon>Dikarya</taxon>
        <taxon>Ascomycota</taxon>
        <taxon>Pezizomycotina</taxon>
        <taxon>Eurotiomycetes</taxon>
        <taxon>Eurotiomycetidae</taxon>
        <taxon>Eurotiales</taxon>
        <taxon>Aspergillaceae</taxon>
        <taxon>Penicillium</taxon>
    </lineage>
</organism>
<keyword evidence="3" id="KW-1185">Reference proteome</keyword>
<reference evidence="2" key="2">
    <citation type="journal article" date="2023" name="IMA Fungus">
        <title>Comparative genomic study of the Penicillium genus elucidates a diverse pangenome and 15 lateral gene transfer events.</title>
        <authorList>
            <person name="Petersen C."/>
            <person name="Sorensen T."/>
            <person name="Nielsen M.R."/>
            <person name="Sondergaard T.E."/>
            <person name="Sorensen J.L."/>
            <person name="Fitzpatrick D.A."/>
            <person name="Frisvad J.C."/>
            <person name="Nielsen K.L."/>
        </authorList>
    </citation>
    <scope>NUCLEOTIDE SEQUENCE</scope>
    <source>
        <strain evidence="2">IBT 29677</strain>
    </source>
</reference>
<evidence type="ECO:0000256" key="1">
    <source>
        <dbReference type="SAM" id="MobiDB-lite"/>
    </source>
</evidence>
<accession>A0A9W9W5U3</accession>
<dbReference type="AlphaFoldDB" id="A0A9W9W5U3"/>
<reference evidence="2" key="1">
    <citation type="submission" date="2022-12" db="EMBL/GenBank/DDBJ databases">
        <authorList>
            <person name="Petersen C."/>
        </authorList>
    </citation>
    <scope>NUCLEOTIDE SEQUENCE</scope>
    <source>
        <strain evidence="2">IBT 29677</strain>
    </source>
</reference>
<evidence type="ECO:0000313" key="2">
    <source>
        <dbReference type="EMBL" id="KAJ5403995.1"/>
    </source>
</evidence>
<dbReference type="RefSeq" id="XP_056491237.1">
    <property type="nucleotide sequence ID" value="XM_056628503.1"/>
</dbReference>
<feature type="compositionally biased region" description="Polar residues" evidence="1">
    <location>
        <begin position="1"/>
        <end position="11"/>
    </location>
</feature>
<feature type="region of interest" description="Disordered" evidence="1">
    <location>
        <begin position="1"/>
        <end position="21"/>
    </location>
</feature>
<evidence type="ECO:0000313" key="3">
    <source>
        <dbReference type="Proteomes" id="UP001147747"/>
    </source>
</evidence>
<dbReference type="GeneID" id="81367483"/>